<dbReference type="RefSeq" id="WP_008641111.1">
    <property type="nucleotide sequence ID" value="NZ_CP037901.1"/>
</dbReference>
<dbReference type="EMBL" id="CP037901">
    <property type="protein sequence ID" value="QBP13561.1"/>
    <property type="molecule type" value="Genomic_DNA"/>
</dbReference>
<dbReference type="GeneID" id="60826268"/>
<protein>
    <submittedName>
        <fullName evidence="3">DUF2892 domain-containing protein</fullName>
    </submittedName>
</protein>
<feature type="transmembrane region" description="Helical" evidence="1">
    <location>
        <begin position="31"/>
        <end position="54"/>
    </location>
</feature>
<keyword evidence="1" id="KW-0812">Transmembrane</keyword>
<dbReference type="Pfam" id="PF11127">
    <property type="entry name" value="YgaP-like_TM"/>
    <property type="match status" value="1"/>
</dbReference>
<feature type="domain" description="Inner membrane protein YgaP-like transmembrane" evidence="2">
    <location>
        <begin position="1"/>
        <end position="60"/>
    </location>
</feature>
<evidence type="ECO:0000256" key="1">
    <source>
        <dbReference type="SAM" id="Phobius"/>
    </source>
</evidence>
<dbReference type="Proteomes" id="UP000253772">
    <property type="component" value="Chromosome c2"/>
</dbReference>
<organism evidence="3 4">
    <name type="scientific">Cupriavidus metallidurans</name>
    <dbReference type="NCBI Taxonomy" id="119219"/>
    <lineage>
        <taxon>Bacteria</taxon>
        <taxon>Pseudomonadati</taxon>
        <taxon>Pseudomonadota</taxon>
        <taxon>Betaproteobacteria</taxon>
        <taxon>Burkholderiales</taxon>
        <taxon>Burkholderiaceae</taxon>
        <taxon>Cupriavidus</taxon>
    </lineage>
</organism>
<feature type="transmembrane region" description="Helical" evidence="1">
    <location>
        <begin position="7"/>
        <end position="25"/>
    </location>
</feature>
<evidence type="ECO:0000313" key="3">
    <source>
        <dbReference type="EMBL" id="QBP13561.1"/>
    </source>
</evidence>
<keyword evidence="1" id="KW-1133">Transmembrane helix</keyword>
<reference evidence="3 4" key="1">
    <citation type="submission" date="2019-03" db="EMBL/GenBank/DDBJ databases">
        <title>Comparative insights into the high quality Complete genome sequence of highly metal resistant Cupriavidus metallidurans strain BS1 isolated from a gold-copper mine.</title>
        <authorList>
            <person name="Mazhar H.S."/>
            <person name="Rensing C."/>
        </authorList>
    </citation>
    <scope>NUCLEOTIDE SEQUENCE [LARGE SCALE GENOMIC DNA]</scope>
    <source>
        <strain evidence="3 4">BS1</strain>
    </source>
</reference>
<gene>
    <name evidence="3" type="ORF">DDF84_028610</name>
</gene>
<accession>A0A482IYP9</accession>
<evidence type="ECO:0000259" key="2">
    <source>
        <dbReference type="Pfam" id="PF11127"/>
    </source>
</evidence>
<dbReference type="OMA" id="GVWGWIG"/>
<evidence type="ECO:0000313" key="4">
    <source>
        <dbReference type="Proteomes" id="UP000253772"/>
    </source>
</evidence>
<keyword evidence="1" id="KW-0472">Membrane</keyword>
<dbReference type="OrthoDB" id="9804804at2"/>
<proteinExistence type="predicted"/>
<name>A0A482IYP9_9BURK</name>
<dbReference type="AlphaFoldDB" id="A0A482IYP9"/>
<sequence length="66" mass="7133">MQKNAGTLDRLVRVAIGVVLIALTLTDQIGVWGWIGAVPLVTGLLGYCPLYRVFGFNTCPITRRGS</sequence>
<dbReference type="InterPro" id="IPR021309">
    <property type="entry name" value="YgaP-like_TM"/>
</dbReference>